<dbReference type="Gene3D" id="3.30.200.20">
    <property type="entry name" value="Phosphorylase Kinase, domain 1"/>
    <property type="match status" value="1"/>
</dbReference>
<evidence type="ECO:0000256" key="9">
    <source>
        <dbReference type="ARBA" id="ARBA00022741"/>
    </source>
</evidence>
<keyword evidence="6" id="KW-0723">Serine/threonine-protein kinase</keyword>
<dbReference type="SUPFAM" id="SSF140482">
    <property type="entry name" value="MAST3 pre-PK domain-like"/>
    <property type="match status" value="1"/>
</dbReference>
<evidence type="ECO:0000256" key="10">
    <source>
        <dbReference type="ARBA" id="ARBA00022777"/>
    </source>
</evidence>
<evidence type="ECO:0000256" key="14">
    <source>
        <dbReference type="ARBA" id="ARBA00048679"/>
    </source>
</evidence>
<keyword evidence="12" id="KW-0460">Magnesium</keyword>
<dbReference type="PROSITE" id="PS50011">
    <property type="entry name" value="PROTEIN_KINASE_DOM"/>
    <property type="match status" value="1"/>
</dbReference>
<dbReference type="InterPro" id="IPR015022">
    <property type="entry name" value="MAST_pre-PK_dom"/>
</dbReference>
<keyword evidence="9" id="KW-0547">Nucleotide-binding</keyword>
<feature type="domain" description="Protein kinase" evidence="16">
    <location>
        <begin position="445"/>
        <end position="721"/>
    </location>
</feature>
<feature type="compositionally biased region" description="Polar residues" evidence="15">
    <location>
        <begin position="159"/>
        <end position="184"/>
    </location>
</feature>
<evidence type="ECO:0000256" key="5">
    <source>
        <dbReference type="ARBA" id="ARBA00022490"/>
    </source>
</evidence>
<comment type="similarity">
    <text evidence="3">Belongs to the protein kinase superfamily. AGC Ser/Thr protein kinase family.</text>
</comment>
<proteinExistence type="inferred from homology"/>
<evidence type="ECO:0000259" key="17">
    <source>
        <dbReference type="PROSITE" id="PS50106"/>
    </source>
</evidence>
<dbReference type="InterPro" id="IPR037711">
    <property type="entry name" value="MAST"/>
</dbReference>
<dbReference type="Gene3D" id="1.10.510.10">
    <property type="entry name" value="Transferase(Phosphotransferase) domain 1"/>
    <property type="match status" value="1"/>
</dbReference>
<feature type="region of interest" description="Disordered" evidence="15">
    <location>
        <begin position="1601"/>
        <end position="1629"/>
    </location>
</feature>
<dbReference type="InterPro" id="IPR008271">
    <property type="entry name" value="Ser/Thr_kinase_AS"/>
</dbReference>
<dbReference type="SMART" id="SM00228">
    <property type="entry name" value="PDZ"/>
    <property type="match status" value="1"/>
</dbReference>
<dbReference type="GeneID" id="106478604"/>
<dbReference type="InterPro" id="IPR000961">
    <property type="entry name" value="AGC-kinase_C"/>
</dbReference>
<dbReference type="InterPro" id="IPR001478">
    <property type="entry name" value="PDZ"/>
</dbReference>
<evidence type="ECO:0000256" key="8">
    <source>
        <dbReference type="ARBA" id="ARBA00022679"/>
    </source>
</evidence>
<evidence type="ECO:0000313" key="19">
    <source>
        <dbReference type="Proteomes" id="UP000694941"/>
    </source>
</evidence>
<keyword evidence="11" id="KW-0067">ATP-binding</keyword>
<gene>
    <name evidence="20" type="primary">LOC106478604</name>
</gene>
<dbReference type="InterPro" id="IPR000719">
    <property type="entry name" value="Prot_kinase_dom"/>
</dbReference>
<evidence type="ECO:0000256" key="13">
    <source>
        <dbReference type="ARBA" id="ARBA00047899"/>
    </source>
</evidence>
<feature type="domain" description="AGC-kinase C-terminal" evidence="18">
    <location>
        <begin position="722"/>
        <end position="790"/>
    </location>
</feature>
<dbReference type="InterPro" id="IPR050236">
    <property type="entry name" value="Ser_Thr_kinase_AGC"/>
</dbReference>
<keyword evidence="7" id="KW-0597">Phosphoprotein</keyword>
<dbReference type="InterPro" id="IPR011009">
    <property type="entry name" value="Kinase-like_dom_sf"/>
</dbReference>
<feature type="compositionally biased region" description="Basic and acidic residues" evidence="15">
    <location>
        <begin position="1570"/>
        <end position="1580"/>
    </location>
</feature>
<comment type="cofactor">
    <cofactor evidence="1">
        <name>Mg(2+)</name>
        <dbReference type="ChEBI" id="CHEBI:18420"/>
    </cofactor>
</comment>
<dbReference type="PROSITE" id="PS50106">
    <property type="entry name" value="PDZ"/>
    <property type="match status" value="1"/>
</dbReference>
<dbReference type="EC" id="2.7.11.1" evidence="4"/>
<feature type="domain" description="PDZ" evidence="17">
    <location>
        <begin position="1010"/>
        <end position="1098"/>
    </location>
</feature>
<keyword evidence="5" id="KW-0963">Cytoplasm</keyword>
<evidence type="ECO:0000256" key="3">
    <source>
        <dbReference type="ARBA" id="ARBA00009903"/>
    </source>
</evidence>
<feature type="region of interest" description="Disordered" evidence="15">
    <location>
        <begin position="101"/>
        <end position="237"/>
    </location>
</feature>
<feature type="region of interest" description="Disordered" evidence="15">
    <location>
        <begin position="1561"/>
        <end position="1580"/>
    </location>
</feature>
<dbReference type="PANTHER" id="PTHR24356:SF414">
    <property type="entry name" value="NON-SPECIFIC SERINE_THREONINE PROTEIN KINASE"/>
    <property type="match status" value="1"/>
</dbReference>
<dbReference type="SUPFAM" id="SSF56112">
    <property type="entry name" value="Protein kinase-like (PK-like)"/>
    <property type="match status" value="1"/>
</dbReference>
<feature type="region of interest" description="Disordered" evidence="15">
    <location>
        <begin position="978"/>
        <end position="1002"/>
    </location>
</feature>
<feature type="region of interest" description="Disordered" evidence="15">
    <location>
        <begin position="1257"/>
        <end position="1306"/>
    </location>
</feature>
<feature type="compositionally biased region" description="Low complexity" evidence="15">
    <location>
        <begin position="1202"/>
        <end position="1230"/>
    </location>
</feature>
<accession>A0ABM1S2S7</accession>
<dbReference type="Gene3D" id="2.30.42.10">
    <property type="match status" value="1"/>
</dbReference>
<evidence type="ECO:0000259" key="16">
    <source>
        <dbReference type="PROSITE" id="PS50011"/>
    </source>
</evidence>
<feature type="compositionally biased region" description="Low complexity" evidence="15">
    <location>
        <begin position="1261"/>
        <end position="1281"/>
    </location>
</feature>
<reference evidence="20" key="1">
    <citation type="submission" date="2025-08" db="UniProtKB">
        <authorList>
            <consortium name="RefSeq"/>
        </authorList>
    </citation>
    <scope>IDENTIFICATION</scope>
    <source>
        <tissue evidence="20">Muscle</tissue>
    </source>
</reference>
<evidence type="ECO:0000256" key="11">
    <source>
        <dbReference type="ARBA" id="ARBA00022840"/>
    </source>
</evidence>
<keyword evidence="10" id="KW-0418">Kinase</keyword>
<dbReference type="PANTHER" id="PTHR24356">
    <property type="entry name" value="SERINE/THREONINE-PROTEIN KINASE"/>
    <property type="match status" value="1"/>
</dbReference>
<dbReference type="InterPro" id="IPR023142">
    <property type="entry name" value="MAST_pre-PK_dom_sf"/>
</dbReference>
<feature type="compositionally biased region" description="Low complexity" evidence="15">
    <location>
        <begin position="983"/>
        <end position="998"/>
    </location>
</feature>
<evidence type="ECO:0000259" key="18">
    <source>
        <dbReference type="PROSITE" id="PS51285"/>
    </source>
</evidence>
<dbReference type="Proteomes" id="UP000694941">
    <property type="component" value="Unplaced"/>
</dbReference>
<feature type="compositionally biased region" description="Basic residues" evidence="15">
    <location>
        <begin position="1105"/>
        <end position="1128"/>
    </location>
</feature>
<keyword evidence="8" id="KW-0808">Transferase</keyword>
<dbReference type="InterPro" id="IPR036034">
    <property type="entry name" value="PDZ_sf"/>
</dbReference>
<organism evidence="19 20">
    <name type="scientific">Limulus polyphemus</name>
    <name type="common">Atlantic horseshoe crab</name>
    <dbReference type="NCBI Taxonomy" id="6850"/>
    <lineage>
        <taxon>Eukaryota</taxon>
        <taxon>Metazoa</taxon>
        <taxon>Ecdysozoa</taxon>
        <taxon>Arthropoda</taxon>
        <taxon>Chelicerata</taxon>
        <taxon>Merostomata</taxon>
        <taxon>Xiphosura</taxon>
        <taxon>Limulidae</taxon>
        <taxon>Limulus</taxon>
    </lineage>
</organism>
<evidence type="ECO:0000256" key="1">
    <source>
        <dbReference type="ARBA" id="ARBA00001946"/>
    </source>
</evidence>
<feature type="region of interest" description="Disordered" evidence="15">
    <location>
        <begin position="853"/>
        <end position="886"/>
    </location>
</feature>
<dbReference type="PROSITE" id="PS51285">
    <property type="entry name" value="AGC_KINASE_CTER"/>
    <property type="match status" value="1"/>
</dbReference>
<evidence type="ECO:0000256" key="2">
    <source>
        <dbReference type="ARBA" id="ARBA00004496"/>
    </source>
</evidence>
<feature type="compositionally biased region" description="Low complexity" evidence="15">
    <location>
        <begin position="219"/>
        <end position="236"/>
    </location>
</feature>
<dbReference type="SMART" id="SM00220">
    <property type="entry name" value="S_TKc"/>
    <property type="match status" value="1"/>
</dbReference>
<dbReference type="RefSeq" id="XP_022237932.1">
    <property type="nucleotide sequence ID" value="XM_022382224.1"/>
</dbReference>
<comment type="catalytic activity">
    <reaction evidence="13">
        <text>L-threonyl-[protein] + ATP = O-phospho-L-threonyl-[protein] + ADP + H(+)</text>
        <dbReference type="Rhea" id="RHEA:46608"/>
        <dbReference type="Rhea" id="RHEA-COMP:11060"/>
        <dbReference type="Rhea" id="RHEA-COMP:11605"/>
        <dbReference type="ChEBI" id="CHEBI:15378"/>
        <dbReference type="ChEBI" id="CHEBI:30013"/>
        <dbReference type="ChEBI" id="CHEBI:30616"/>
        <dbReference type="ChEBI" id="CHEBI:61977"/>
        <dbReference type="ChEBI" id="CHEBI:456216"/>
        <dbReference type="EC" id="2.7.11.1"/>
    </reaction>
</comment>
<dbReference type="CDD" id="cd05609">
    <property type="entry name" value="STKc_MAST"/>
    <property type="match status" value="1"/>
</dbReference>
<feature type="compositionally biased region" description="Polar residues" evidence="15">
    <location>
        <begin position="1606"/>
        <end position="1617"/>
    </location>
</feature>
<dbReference type="PROSITE" id="PS00108">
    <property type="entry name" value="PROTEIN_KINASE_ST"/>
    <property type="match status" value="1"/>
</dbReference>
<sequence length="1629" mass="181323">MTTTDKLKNFPHCEPELQVIKVPCNLDKTTTSREGASSVVWNDIRRSEGEENVKSRRLTLALPLTLSSPVNVKRLKAGLNLANNEFIGRLAESLIKKELNMSKRERKPMTASTSPTLARCHSPVPHYGPVESPRNLSPSQHFLFPTTRRGEGRRWSLASLPSSGYTSNTPESSNVSSQCTSQEKLQLLPSHPAVEERRHLSRFSSYESSPGIEEDGHKSPLLRSRSRSLSSPVRSPGMEGDIILMNNVYKERFPKATRQMEDRLEKFLENGQELDPDLNSDAVTRFAHFQVMEMARDCLQKSQEKLVTSRYFYEMSENVEKLYFECREKSSTATSHLRNLIKKLLLIVSRPARLLECLEFDPEDFYRLLEAVEGQAKVVQGVKSDMPQYIINKLRLNRDPLADFTSEVITGEPEDAELPDRIIEEQHEALLPENQRTKAPSEESFETIKLISNGAYGAVYLVRHKDTRERFAMKKINKQNLILRNQIEQAFAERDIMSFTDNPFVVGMFCTFDTKVFIHIYRYITLSEGGDCATLVKNMGPLPLDMARFYFAETVLAVEYLHSYGIVHRDLKPDNLLITAMGHIKLTDFGLSKIGLMNLATNLYEGCLDRDTKLFNDKQVIGTPEYIAPEVILRRGYGKPVDWWSMGIILYEFCIGCVPFFGETPEKIFAHVINDEVEWPDEEDWVVPEDAKDLITQLLRQHPIDRLGTGGAHEVKEHPFFIGLDWESLLRQKAEFVPQLNHEEDTSYFDTRSERYNHEMEESEEMDDTDDSSLFSSFSSCSPQFMRVYSCVEKELDEENLLRDGFRREDSTGGRCFGLYAKAFGLETANDVVPKTLQNIGLFLISRNASKVSPQWSPVHGQNGEKNTATQEEGDKAHSKRLTPQFSVSTGKDIQGVLAPSLDYKPPPLQPPGGATILVHDWVKLRKHAYQLQASPNIPIPSSSALPFGSRQKERLVTKSASASGLSLIIPADETVSQPVTCSSGGSSTSSRDTSPSREASSLIPQLKPPIIIRKGLRGFGFTARAIRVYFGDSDVYTIQHLVSAVDNNGPAFASQLKPGDLITHINGEPLQGLVHHQVLQLILSGGDRITIRTTPLESTTIKTGGRKRHPSSIKMVRRPVTRKRYSQGKRDVQSDRKRRTTLLRKLSNKRASADLQQLVSRSPPVLTTSHSLHSLSRRGEALPGSPKRKGPRSPPANRLCSTSESSPSTGNSSGSSSPTSSIPGSPAGTAQFQRPSSLHGLKHKLIQTFCSPRRKSVGHVPLSPLVRTPSPSSLRSTSPLAFPLTHHPISHRTTSCSTRTPTSANKKMFMRPKSAEPGSPLLRRALSPDRLYSKSSETKLKQEKVKRESCSGHIFSPLALSPLPVTSFPQYSTSPVSSLVSKLTESISSFSPKKESILKTVKSKMSGTEMDGSCFKSSCGLQQDENSRVDFSSSHSAIPGSHGLFSAVRKIHKDTQQPCSSNSKLQTVDEKSADFSEIEEQPSVSQVMKVSSVCDFKGRRSGIKNQSLAVVIEDVTLQSDNAHQSKEDEQSKLPFISVTMSSPITSQAFGQKLVIEQKSTTSSVLLSSPEDKLSGKTHTEETALLSPLTIGIQNITIRSMKRKTPSTAESINTTEGVSKPLRETPNEN</sequence>
<name>A0ABM1S2S7_LIMPO</name>
<feature type="compositionally biased region" description="Basic residues" evidence="15">
    <location>
        <begin position="1137"/>
        <end position="1149"/>
    </location>
</feature>
<dbReference type="Pfam" id="PF08926">
    <property type="entry name" value="DUF1908"/>
    <property type="match status" value="1"/>
</dbReference>
<evidence type="ECO:0000256" key="4">
    <source>
        <dbReference type="ARBA" id="ARBA00012513"/>
    </source>
</evidence>
<feature type="compositionally biased region" description="Low complexity" evidence="15">
    <location>
        <begin position="1292"/>
        <end position="1304"/>
    </location>
</feature>
<evidence type="ECO:0000256" key="15">
    <source>
        <dbReference type="SAM" id="MobiDB-lite"/>
    </source>
</evidence>
<protein>
    <recommendedName>
        <fullName evidence="4">non-specific serine/threonine protein kinase</fullName>
        <ecNumber evidence="4">2.7.11.1</ecNumber>
    </recommendedName>
</protein>
<feature type="region of interest" description="Disordered" evidence="15">
    <location>
        <begin position="1100"/>
        <end position="1235"/>
    </location>
</feature>
<comment type="catalytic activity">
    <reaction evidence="14">
        <text>L-seryl-[protein] + ATP = O-phospho-L-seryl-[protein] + ADP + H(+)</text>
        <dbReference type="Rhea" id="RHEA:17989"/>
        <dbReference type="Rhea" id="RHEA-COMP:9863"/>
        <dbReference type="Rhea" id="RHEA-COMP:11604"/>
        <dbReference type="ChEBI" id="CHEBI:15378"/>
        <dbReference type="ChEBI" id="CHEBI:29999"/>
        <dbReference type="ChEBI" id="CHEBI:30616"/>
        <dbReference type="ChEBI" id="CHEBI:83421"/>
        <dbReference type="ChEBI" id="CHEBI:456216"/>
        <dbReference type="EC" id="2.7.11.1"/>
    </reaction>
</comment>
<evidence type="ECO:0000256" key="6">
    <source>
        <dbReference type="ARBA" id="ARBA00022527"/>
    </source>
</evidence>
<comment type="subcellular location">
    <subcellularLocation>
        <location evidence="2">Cytoplasm</location>
    </subcellularLocation>
</comment>
<evidence type="ECO:0000313" key="20">
    <source>
        <dbReference type="RefSeq" id="XP_022237932.1"/>
    </source>
</evidence>
<dbReference type="Gene3D" id="1.20.1480.20">
    <property type="entry name" value="MAST3 pre-PK domain-like"/>
    <property type="match status" value="1"/>
</dbReference>
<keyword evidence="19" id="KW-1185">Reference proteome</keyword>
<dbReference type="Pfam" id="PF00069">
    <property type="entry name" value="Pkinase"/>
    <property type="match status" value="1"/>
</dbReference>
<evidence type="ECO:0000256" key="12">
    <source>
        <dbReference type="ARBA" id="ARBA00022842"/>
    </source>
</evidence>
<dbReference type="SUPFAM" id="SSF50156">
    <property type="entry name" value="PDZ domain-like"/>
    <property type="match status" value="1"/>
</dbReference>
<evidence type="ECO:0000256" key="7">
    <source>
        <dbReference type="ARBA" id="ARBA00022553"/>
    </source>
</evidence>
<dbReference type="CDD" id="cd06705">
    <property type="entry name" value="PDZ_MAST"/>
    <property type="match status" value="1"/>
</dbReference>
<dbReference type="Pfam" id="PF00595">
    <property type="entry name" value="PDZ"/>
    <property type="match status" value="1"/>
</dbReference>